<evidence type="ECO:0000256" key="2">
    <source>
        <dbReference type="ARBA" id="ARBA00007813"/>
    </source>
</evidence>
<feature type="region of interest" description="Disordered" evidence="8">
    <location>
        <begin position="836"/>
        <end position="873"/>
    </location>
</feature>
<evidence type="ECO:0000256" key="7">
    <source>
        <dbReference type="RuleBase" id="RU365082"/>
    </source>
</evidence>
<feature type="compositionally biased region" description="Polar residues" evidence="8">
    <location>
        <begin position="855"/>
        <end position="868"/>
    </location>
</feature>
<feature type="region of interest" description="Disordered" evidence="8">
    <location>
        <begin position="1727"/>
        <end position="1788"/>
    </location>
</feature>
<accession>A0ABP0W3Y5</accession>
<evidence type="ECO:0000313" key="10">
    <source>
        <dbReference type="EMBL" id="CAK9261488.1"/>
    </source>
</evidence>
<keyword evidence="6 7" id="KW-0539">Nucleus</keyword>
<keyword evidence="4 7" id="KW-0010">Activator</keyword>
<dbReference type="Proteomes" id="UP001497444">
    <property type="component" value="Chromosome 14"/>
</dbReference>
<comment type="subunit">
    <text evidence="7">Component of the Mediator complex.</text>
</comment>
<feature type="region of interest" description="Disordered" evidence="8">
    <location>
        <begin position="668"/>
        <end position="715"/>
    </location>
</feature>
<dbReference type="Pfam" id="PF08638">
    <property type="entry name" value="Med14"/>
    <property type="match status" value="1"/>
</dbReference>
<proteinExistence type="inferred from homology"/>
<evidence type="ECO:0000313" key="11">
    <source>
        <dbReference type="Proteomes" id="UP001497444"/>
    </source>
</evidence>
<feature type="compositionally biased region" description="Polar residues" evidence="8">
    <location>
        <begin position="700"/>
        <end position="710"/>
    </location>
</feature>
<protein>
    <recommendedName>
        <fullName evidence="7">Mediator of RNA polymerase II transcription subunit 14</fullName>
    </recommendedName>
    <alternativeName>
        <fullName evidence="7">Mediator complex subunit 14</fullName>
    </alternativeName>
</protein>
<feature type="region of interest" description="Disordered" evidence="8">
    <location>
        <begin position="1162"/>
        <end position="1186"/>
    </location>
</feature>
<evidence type="ECO:0000259" key="9">
    <source>
        <dbReference type="Pfam" id="PF08638"/>
    </source>
</evidence>
<keyword evidence="3 7" id="KW-0805">Transcription regulation</keyword>
<sequence length="1935" mass="207866">MADALGQQTVDFSVLVKQAAEASFTNLKELCETSSDLPDLERKIGLLKYILKTQQRLLRLLALSKWCRQIPLVERCQQLAGTLCNHDTSFTQAADFLFYLHETLQQACAPAYDIPTAAEVLLTGGYKRLPKCIEELGMQPLLAGEEKEVTLQKLDTMLRSRLLDISLPREITDITVIGGRVIFRVAGEFEVHLTLGYRGNMSHWRILKLNILVGEPSGPLQFTEPQQFLLGDDLERRMAASNDPLRLLYSILHQFCSALVMDTLFRQIKVLQRGRWKEAIKYEKIAESGGTTAVGIGPGAQGANALGVDGDADPGATTGKTRGSPGLKIVYWLELQKGENSPSLRIEQSSDQQIICSHWPSVIDPLTESEADFVLDQSCINVEKLLLQAIACNVHTRLLDVQRVLKGGISWWADSDIVLRHSIPADLEIPNEEDIGSGEAGEEALCVRAFGITYMTLGISIRNGRFLLSCPSTSLDAPVIKEMEDALNLGTVPPSEVFSNLRTKCFLQFLASIGRSLDLKVYETGTISLKLPIESPRLGADMLVMGFPNCGETFFLSLQLDINFTPLFTLLEAHPKSYTNVSTLTSNPLSIFRWMKIDTNSIPVLREDTVSSLIDQYGLEGKFPSRRAVLKGPDYDGVRDRAANFRGGSRVLTGAINTLEGVQTGFSPQVERSMGGERGLGSPSAATPRGVPMSPAAVHSPSNLQGSASPHQYGGFALNGSPSLLNPSMASTAFPQGRSSVGVNSYEDANHRVARLGLVNGASNLNVSTASPIRSPVDVRNPTLHRMSPGSVRSPLHASGDQELAQTKSPLNLGDNVASPIDLDDDISKLIDSISSKTTGLQPGRSGHFAMSDPGTPSQHTRPGTQRNLPLPRNAPVNARSFGPKGVPVLGSQLVHTAGQPPRANSPGPHKQKRPIAELFSSLSSMPAAVVGRPKRRRTELGINQSSVSAGFSSPTSTSALESFGRVTYADIIGASNQGKLPSAAYRDVLLQVVRRCWLCIKHAQLTRQMDAQKIPFVNEVGLREPSTVLRFRLPGTIPTGDSRTREFSADDSYGWQQMSLCLGKPGSKGWYAQVTDMHFRWLWELQKQHGGVTGTSGVQFASPPQDDAHMQCTYDGVMLKYPTVQEDSISKLVTDLERLWRTRAFAIGIRKLLEGKAEGGKLTKANGENSKSKRPGTGERSEGGEKKWEVMRRAFRVEAIGFTSVSFTYSGSMPSHGYTGVMARFVVEWGGNHRGCTVHSPEQLWPHTKYLEDYINGGEVELLLDAIRVTAGPLHALAAAIRPARMAIPSASPNVSVPSASPGAVPVSKPATTMSPLSGSFAGAGVTTSATGQTRPLNSGTTPGITISGNRSGAMVSAQGGAMTPGPAKSPGPGLVPSSLMPTDVSVLLRSPYWVCIVYRRQFAIDMRCFAGDQVWLQPAPPPRIGGSAVGGSLPCPQFRTFVMDHVSSGMNSTENVGGGIAPVLGPVQPSLSGAANRGSNSPAGGSRIGIQGAVAVNRVVNNGGNVSGVSQGGPLVAGSIVSSPSGRGLVSTSSLGFRGELNPALVGMGDDGGYGGAWVPLAALKKVLRQTLRYLGVLWLFAQFPSILKDVLGRILRENEGALLNHDPEQPALRFFIGGCVFAVSMHRQQLYLQAINVKRYQQQQQQAQSASHQVVTGQGANLSSELSTQEMQEIGEFFGRRVASEPYDASRLASFVTMLTLPVHVLREFLGLIAWKKEALKSNVGSQGTAGEGGAQGQSPRPRVELSLETPVCSKGGEIGSAHEEEGKGNNSTEGPAGSTVAKSSIRHDRQQNLVEFTLTILFDSSQVPHLNVAGGAGWLPQSVALRLRYVYAGEGSRVSLVSMEGSHGGRSCWFRPDNWERCKERVTRAIEAANAGNVGEAHGRLKSVAESVQLALQSTLVQLGKGTGSGMRQPVWNATAQEGINGGKLQW</sequence>
<comment type="similarity">
    <text evidence="2 7">Belongs to the Mediator complex subunit 14 family.</text>
</comment>
<evidence type="ECO:0000256" key="3">
    <source>
        <dbReference type="ARBA" id="ARBA00023015"/>
    </source>
</evidence>
<dbReference type="EMBL" id="OZ020109">
    <property type="protein sequence ID" value="CAK9261488.1"/>
    <property type="molecule type" value="Genomic_DNA"/>
</dbReference>
<comment type="subcellular location">
    <subcellularLocation>
        <location evidence="1 7">Nucleus</location>
    </subcellularLocation>
</comment>
<feature type="compositionally biased region" description="Polar residues" evidence="8">
    <location>
        <begin position="1327"/>
        <end position="1346"/>
    </location>
</feature>
<reference evidence="10" key="1">
    <citation type="submission" date="2024-02" db="EMBL/GenBank/DDBJ databases">
        <authorList>
            <consortium name="ELIXIR-Norway"/>
            <consortium name="Elixir Norway"/>
        </authorList>
    </citation>
    <scope>NUCLEOTIDE SEQUENCE</scope>
</reference>
<feature type="compositionally biased region" description="Basic and acidic residues" evidence="8">
    <location>
        <begin position="1177"/>
        <end position="1186"/>
    </location>
</feature>
<dbReference type="PANTHER" id="PTHR12809">
    <property type="entry name" value="MEDIATOR COMPLEX SUBUNIT"/>
    <property type="match status" value="1"/>
</dbReference>
<organism evidence="10 11">
    <name type="scientific">Sphagnum jensenii</name>
    <dbReference type="NCBI Taxonomy" id="128206"/>
    <lineage>
        <taxon>Eukaryota</taxon>
        <taxon>Viridiplantae</taxon>
        <taxon>Streptophyta</taxon>
        <taxon>Embryophyta</taxon>
        <taxon>Bryophyta</taxon>
        <taxon>Sphagnophytina</taxon>
        <taxon>Sphagnopsida</taxon>
        <taxon>Sphagnales</taxon>
        <taxon>Sphagnaceae</taxon>
        <taxon>Sphagnum</taxon>
    </lineage>
</organism>
<evidence type="ECO:0000256" key="8">
    <source>
        <dbReference type="SAM" id="MobiDB-lite"/>
    </source>
</evidence>
<comment type="function">
    <text evidence="7">Component of the Mediator complex, a coactivator involved in the regulated transcription of nearly all RNA polymerase II-dependent genes. Mediator functions as a bridge to convey information from gene-specific regulatory proteins to the basal RNA polymerase II transcription machinery. Mediator is recruited to promoters by direct interactions with regulatory proteins and serves as a scaffold for the assembly of a functional preinitiation complex with RNA polymerase II and the general transcription factors.</text>
</comment>
<gene>
    <name evidence="10" type="ORF">CSSPJE1EN1_LOCUS6966</name>
</gene>
<keyword evidence="11" id="KW-1185">Reference proteome</keyword>
<dbReference type="InterPro" id="IPR013947">
    <property type="entry name" value="Mediator_Med14"/>
</dbReference>
<feature type="region of interest" description="Disordered" evidence="8">
    <location>
        <begin position="770"/>
        <end position="817"/>
    </location>
</feature>
<evidence type="ECO:0000256" key="6">
    <source>
        <dbReference type="ARBA" id="ARBA00023242"/>
    </source>
</evidence>
<keyword evidence="5 7" id="KW-0804">Transcription</keyword>
<name>A0ABP0W3Y5_9BRYO</name>
<dbReference type="InterPro" id="IPR055122">
    <property type="entry name" value="Med14_N"/>
</dbReference>
<feature type="region of interest" description="Disordered" evidence="8">
    <location>
        <begin position="1326"/>
        <end position="1346"/>
    </location>
</feature>
<evidence type="ECO:0000256" key="5">
    <source>
        <dbReference type="ARBA" id="ARBA00023163"/>
    </source>
</evidence>
<evidence type="ECO:0000256" key="1">
    <source>
        <dbReference type="ARBA" id="ARBA00004123"/>
    </source>
</evidence>
<feature type="domain" description="Mediator complex subunit MED14 N-terminal" evidence="9">
    <location>
        <begin position="10"/>
        <end position="196"/>
    </location>
</feature>
<evidence type="ECO:0000256" key="4">
    <source>
        <dbReference type="ARBA" id="ARBA00023159"/>
    </source>
</evidence>
<dbReference type="PANTHER" id="PTHR12809:SF2">
    <property type="entry name" value="MEDIATOR OF RNA POLYMERASE II TRANSCRIPTION SUBUNIT 14"/>
    <property type="match status" value="1"/>
</dbReference>